<sequence>MSEPPAHASAPRAASAPRPVVVGGDIGAYATARAFHEAYGVRTVVLATLATGAVARSRIVDLRIVPDLADPDVLVETLRGIAAEPGGPPLVLGSADWLVQQLVAERHRLEDVLVVPYAPAPVVDAIGDKAELMARCAAAGVPHPATRVLVPGRDDHTGALVGYPQVLKAASTSEIHDVSYTGKAKVHLVHTPDELDAVLAAMAAARFSGRVLAQEYVPGGDDAMGAVNVFCAPRAGGGGDVTFAQLGQVLLEDHTPSALGNSVAQLTRDARAEPGALETITAVGELLREAGWVGFANVDLKRGPDGVWRVLEVNPRVGRSGFAVTASGYNVARMYVDAFGPRAPRADAGNSAAPTPHLELGVHEHLFTLVPLALLRRYLDPAQRRQVSALRRRGAVTNPLYYAAERDPRRWAYVVAAMVNQVRKFRRHHPWSRAGRTRAAQPT</sequence>
<keyword evidence="1" id="KW-0067">ATP-binding</keyword>
<organism evidence="3 4">
    <name type="scientific">Beutenbergia cavernae (strain ATCC BAA-8 / DSM 12333 / CCUG 43141 / JCM 11478 / NBRC 16432 / NCIMB 13614 / HKI 0122)</name>
    <dbReference type="NCBI Taxonomy" id="471853"/>
    <lineage>
        <taxon>Bacteria</taxon>
        <taxon>Bacillati</taxon>
        <taxon>Actinomycetota</taxon>
        <taxon>Actinomycetes</taxon>
        <taxon>Micrococcales</taxon>
        <taxon>Beutenbergiaceae</taxon>
        <taxon>Beutenbergia</taxon>
    </lineage>
</organism>
<feature type="domain" description="ATP-grasp" evidence="2">
    <location>
        <begin position="133"/>
        <end position="340"/>
    </location>
</feature>
<evidence type="ECO:0000259" key="2">
    <source>
        <dbReference type="PROSITE" id="PS50975"/>
    </source>
</evidence>
<evidence type="ECO:0000313" key="4">
    <source>
        <dbReference type="Proteomes" id="UP000007962"/>
    </source>
</evidence>
<dbReference type="Proteomes" id="UP000007962">
    <property type="component" value="Chromosome"/>
</dbReference>
<accession>C5C5N0</accession>
<dbReference type="InterPro" id="IPR011761">
    <property type="entry name" value="ATP-grasp"/>
</dbReference>
<keyword evidence="1" id="KW-0547">Nucleotide-binding</keyword>
<dbReference type="Gene3D" id="3.30.470.20">
    <property type="entry name" value="ATP-grasp fold, B domain"/>
    <property type="match status" value="1"/>
</dbReference>
<dbReference type="EMBL" id="CP001618">
    <property type="protein sequence ID" value="ACQ80221.1"/>
    <property type="molecule type" value="Genomic_DNA"/>
</dbReference>
<dbReference type="RefSeq" id="WP_015882461.1">
    <property type="nucleotide sequence ID" value="NC_012669.1"/>
</dbReference>
<evidence type="ECO:0000256" key="1">
    <source>
        <dbReference type="PROSITE-ProRule" id="PRU00409"/>
    </source>
</evidence>
<keyword evidence="4" id="KW-1185">Reference proteome</keyword>
<dbReference type="GO" id="GO:0046872">
    <property type="term" value="F:metal ion binding"/>
    <property type="evidence" value="ECO:0007669"/>
    <property type="project" value="InterPro"/>
</dbReference>
<dbReference type="PROSITE" id="PS50975">
    <property type="entry name" value="ATP_GRASP"/>
    <property type="match status" value="1"/>
</dbReference>
<dbReference type="STRING" id="471853.Bcav_1966"/>
<dbReference type="AlphaFoldDB" id="C5C5N0"/>
<proteinExistence type="predicted"/>
<dbReference type="SUPFAM" id="SSF56059">
    <property type="entry name" value="Glutathione synthetase ATP-binding domain-like"/>
    <property type="match status" value="1"/>
</dbReference>
<dbReference type="GO" id="GO:0005524">
    <property type="term" value="F:ATP binding"/>
    <property type="evidence" value="ECO:0007669"/>
    <property type="project" value="UniProtKB-UniRule"/>
</dbReference>
<evidence type="ECO:0000313" key="3">
    <source>
        <dbReference type="EMBL" id="ACQ80221.1"/>
    </source>
</evidence>
<dbReference type="HOGENOM" id="CLU_054906_0_0_11"/>
<reference evidence="3 4" key="1">
    <citation type="journal article" date="2009" name="Stand. Genomic Sci.">
        <title>Complete genome sequence of Beutenbergia cavernae type strain (HKI 0122).</title>
        <authorList>
            <person name="Land M."/>
            <person name="Pukall R."/>
            <person name="Abt B."/>
            <person name="Goker M."/>
            <person name="Rohde M."/>
            <person name="Glavina Del Rio T."/>
            <person name="Tice H."/>
            <person name="Copeland A."/>
            <person name="Cheng J.F."/>
            <person name="Lucas S."/>
            <person name="Chen F."/>
            <person name="Nolan M."/>
            <person name="Bruce D."/>
            <person name="Goodwin L."/>
            <person name="Pitluck S."/>
            <person name="Ivanova N."/>
            <person name="Mavromatis K."/>
            <person name="Ovchinnikova G."/>
            <person name="Pati A."/>
            <person name="Chen A."/>
            <person name="Palaniappan K."/>
            <person name="Hauser L."/>
            <person name="Chang Y.J."/>
            <person name="Jefferies C.C."/>
            <person name="Saunders E."/>
            <person name="Brettin T."/>
            <person name="Detter J.C."/>
            <person name="Han C."/>
            <person name="Chain P."/>
            <person name="Bristow J."/>
            <person name="Eisen J.A."/>
            <person name="Markowitz V."/>
            <person name="Hugenholtz P."/>
            <person name="Kyrpides N.C."/>
            <person name="Klenk H.P."/>
            <person name="Lapidus A."/>
        </authorList>
    </citation>
    <scope>NUCLEOTIDE SEQUENCE [LARGE SCALE GENOMIC DNA]</scope>
    <source>
        <strain evidence="4">ATCC BAA-8 / DSM 12333 / NBRC 16432</strain>
    </source>
</reference>
<dbReference type="eggNOG" id="COG3919">
    <property type="taxonomic scope" value="Bacteria"/>
</dbReference>
<gene>
    <name evidence="3" type="ordered locus">Bcav_1966</name>
</gene>
<dbReference type="OrthoDB" id="5420347at2"/>
<protein>
    <submittedName>
        <fullName evidence="3">ATP-grasp protein</fullName>
    </submittedName>
</protein>
<dbReference type="KEGG" id="bcv:Bcav_1966"/>
<name>C5C5N0_BEUC1</name>